<dbReference type="PANTHER" id="PTHR34954">
    <property type="entry name" value="EXPRESSED PROTEIN"/>
    <property type="match status" value="1"/>
</dbReference>
<name>A0ABR0MS04_GOSAR</name>
<evidence type="ECO:0000313" key="1">
    <source>
        <dbReference type="EMBL" id="KAK5776681.1"/>
    </source>
</evidence>
<evidence type="ECO:0000313" key="2">
    <source>
        <dbReference type="Proteomes" id="UP001358586"/>
    </source>
</evidence>
<gene>
    <name evidence="1" type="ORF">PVK06_044642</name>
</gene>
<sequence>MSSPREPTEPPTIKGIIPGHARLSPTFVKSCVQFTEGECLEAMGYTRTRPESDQMGLAQKDLRCFCCLVLKCKFPHHNLTVDAAWPALFVDKETGTYWDVPFSMAINLASLPLDSGLSYHLCLHHNHGSPKQFQGDPIAQVPASLFPGVSAKCAFSYEKNVDIWRSKAQKLKMVQPYDIFLSDPHVSASGTIGATQLAQDLLNSHQPSPEAVKMICPTTSLSLQQQIAGPFSFRVDSGVVIDFKDKGWHIQADQPVFAIEYALQVLCSAKAVAWYSPKHQEFMVELRFFES</sequence>
<dbReference type="PANTHER" id="PTHR34954:SF4">
    <property type="entry name" value="PROTEIN TRIGALACTOSYLDIACYLGLYCEROL 4, CHLOROPLASTIC"/>
    <property type="match status" value="1"/>
</dbReference>
<reference evidence="1 2" key="1">
    <citation type="submission" date="2023-03" db="EMBL/GenBank/DDBJ databases">
        <title>WGS of Gossypium arboreum.</title>
        <authorList>
            <person name="Yu D."/>
        </authorList>
    </citation>
    <scope>NUCLEOTIDE SEQUENCE [LARGE SCALE GENOMIC DNA]</scope>
    <source>
        <tissue evidence="1">Leaf</tissue>
    </source>
</reference>
<dbReference type="InterPro" id="IPR044160">
    <property type="entry name" value="TGD4-like"/>
</dbReference>
<accession>A0ABR0MS04</accession>
<proteinExistence type="predicted"/>
<keyword evidence="2" id="KW-1185">Reference proteome</keyword>
<protein>
    <submittedName>
        <fullName evidence="1">Uncharacterized protein</fullName>
    </submittedName>
</protein>
<dbReference type="Proteomes" id="UP001358586">
    <property type="component" value="Chromosome 12"/>
</dbReference>
<organism evidence="1 2">
    <name type="scientific">Gossypium arboreum</name>
    <name type="common">Tree cotton</name>
    <name type="synonym">Gossypium nanking</name>
    <dbReference type="NCBI Taxonomy" id="29729"/>
    <lineage>
        <taxon>Eukaryota</taxon>
        <taxon>Viridiplantae</taxon>
        <taxon>Streptophyta</taxon>
        <taxon>Embryophyta</taxon>
        <taxon>Tracheophyta</taxon>
        <taxon>Spermatophyta</taxon>
        <taxon>Magnoliopsida</taxon>
        <taxon>eudicotyledons</taxon>
        <taxon>Gunneridae</taxon>
        <taxon>Pentapetalae</taxon>
        <taxon>rosids</taxon>
        <taxon>malvids</taxon>
        <taxon>Malvales</taxon>
        <taxon>Malvaceae</taxon>
        <taxon>Malvoideae</taxon>
        <taxon>Gossypium</taxon>
    </lineage>
</organism>
<comment type="caution">
    <text evidence="1">The sequence shown here is derived from an EMBL/GenBank/DDBJ whole genome shotgun (WGS) entry which is preliminary data.</text>
</comment>
<dbReference type="EMBL" id="JARKNE010000012">
    <property type="protein sequence ID" value="KAK5776681.1"/>
    <property type="molecule type" value="Genomic_DNA"/>
</dbReference>